<evidence type="ECO:0000313" key="13">
    <source>
        <dbReference type="Proteomes" id="UP000002279"/>
    </source>
</evidence>
<dbReference type="GO" id="GO:0005789">
    <property type="term" value="C:endoplasmic reticulum membrane"/>
    <property type="evidence" value="ECO:0007669"/>
    <property type="project" value="UniProtKB-SubCell"/>
</dbReference>
<dbReference type="OrthoDB" id="6123450at2759"/>
<name>A0A6I8P2N1_ORNAN</name>
<reference evidence="12 13" key="1">
    <citation type="journal article" date="2008" name="Nature">
        <title>Genome analysis of the platypus reveals unique signatures of evolution.</title>
        <authorList>
            <person name="Warren W.C."/>
            <person name="Hillier L.W."/>
            <person name="Marshall Graves J.A."/>
            <person name="Birney E."/>
            <person name="Ponting C.P."/>
            <person name="Grutzner F."/>
            <person name="Belov K."/>
            <person name="Miller W."/>
            <person name="Clarke L."/>
            <person name="Chinwalla A.T."/>
            <person name="Yang S.P."/>
            <person name="Heger A."/>
            <person name="Locke D.P."/>
            <person name="Miethke P."/>
            <person name="Waters P.D."/>
            <person name="Veyrunes F."/>
            <person name="Fulton L."/>
            <person name="Fulton B."/>
            <person name="Graves T."/>
            <person name="Wallis J."/>
            <person name="Puente X.S."/>
            <person name="Lopez-Otin C."/>
            <person name="Ordonez G.R."/>
            <person name="Eichler E.E."/>
            <person name="Chen L."/>
            <person name="Cheng Z."/>
            <person name="Deakin J.E."/>
            <person name="Alsop A."/>
            <person name="Thompson K."/>
            <person name="Kirby P."/>
            <person name="Papenfuss A.T."/>
            <person name="Wakefield M.J."/>
            <person name="Olender T."/>
            <person name="Lancet D."/>
            <person name="Huttley G.A."/>
            <person name="Smit A.F."/>
            <person name="Pask A."/>
            <person name="Temple-Smith P."/>
            <person name="Batzer M.A."/>
            <person name="Walker J.A."/>
            <person name="Konkel M.K."/>
            <person name="Harris R.S."/>
            <person name="Whittington C.M."/>
            <person name="Wong E.S."/>
            <person name="Gemmell N.J."/>
            <person name="Buschiazzo E."/>
            <person name="Vargas Jentzsch I.M."/>
            <person name="Merkel A."/>
            <person name="Schmitz J."/>
            <person name="Zemann A."/>
            <person name="Churakov G."/>
            <person name="Kriegs J.O."/>
            <person name="Brosius J."/>
            <person name="Murchison E.P."/>
            <person name="Sachidanandam R."/>
            <person name="Smith C."/>
            <person name="Hannon G.J."/>
            <person name="Tsend-Ayush E."/>
            <person name="McMillan D."/>
            <person name="Attenborough R."/>
            <person name="Rens W."/>
            <person name="Ferguson-Smith M."/>
            <person name="Lefevre C.M."/>
            <person name="Sharp J.A."/>
            <person name="Nicholas K.R."/>
            <person name="Ray D.A."/>
            <person name="Kube M."/>
            <person name="Reinhardt R."/>
            <person name="Pringle T.H."/>
            <person name="Taylor J."/>
            <person name="Jones R.C."/>
            <person name="Nixon B."/>
            <person name="Dacheux J.L."/>
            <person name="Niwa H."/>
            <person name="Sekita Y."/>
            <person name="Huang X."/>
            <person name="Stark A."/>
            <person name="Kheradpour P."/>
            <person name="Kellis M."/>
            <person name="Flicek P."/>
            <person name="Chen Y."/>
            <person name="Webber C."/>
            <person name="Hardison R."/>
            <person name="Nelson J."/>
            <person name="Hallsworth-Pepin K."/>
            <person name="Delehaunty K."/>
            <person name="Markovic C."/>
            <person name="Minx P."/>
            <person name="Feng Y."/>
            <person name="Kremitzki C."/>
            <person name="Mitreva M."/>
            <person name="Glasscock J."/>
            <person name="Wylie T."/>
            <person name="Wohldmann P."/>
            <person name="Thiru P."/>
            <person name="Nhan M.N."/>
            <person name="Pohl C.S."/>
            <person name="Smith S.M."/>
            <person name="Hou S."/>
            <person name="Nefedov M."/>
            <person name="de Jong P.J."/>
            <person name="Renfree M.B."/>
            <person name="Mardis E.R."/>
            <person name="Wilson R.K."/>
        </authorList>
    </citation>
    <scope>NUCLEOTIDE SEQUENCE [LARGE SCALE GENOMIC DNA]</scope>
    <source>
        <strain evidence="12 13">Glennie</strain>
    </source>
</reference>
<dbReference type="Pfam" id="PF00686">
    <property type="entry name" value="CBM_20"/>
    <property type="match status" value="1"/>
</dbReference>
<dbReference type="Gene3D" id="2.60.40.10">
    <property type="entry name" value="Immunoglobulins"/>
    <property type="match status" value="1"/>
</dbReference>
<dbReference type="InterPro" id="IPR013783">
    <property type="entry name" value="Ig-like_fold"/>
</dbReference>
<proteinExistence type="predicted"/>
<gene>
    <name evidence="12" type="primary">STBD1</name>
</gene>
<dbReference type="GO" id="GO:0034045">
    <property type="term" value="C:phagophore assembly site membrane"/>
    <property type="evidence" value="ECO:0007669"/>
    <property type="project" value="UniProtKB-SubCell"/>
</dbReference>
<dbReference type="KEGG" id="oaa:114814674"/>
<dbReference type="PROSITE" id="PS51166">
    <property type="entry name" value="CBM20"/>
    <property type="match status" value="1"/>
</dbReference>
<dbReference type="RefSeq" id="XP_028929535.1">
    <property type="nucleotide sequence ID" value="XM_029073702.2"/>
</dbReference>
<evidence type="ECO:0000256" key="9">
    <source>
        <dbReference type="SAM" id="MobiDB-lite"/>
    </source>
</evidence>
<comment type="subunit">
    <text evidence="5">Interacts with the ATG8 family proteins GABARAP and GABARAPL1. Interacts with several glycogen-associated proteins, such as GYS2 (liver glycogen synthase), GDE (glycogen debranching enzyme), GBE1 (glycogen branching enzyme 1) and EPM2A (Laforin).</text>
</comment>
<accession>A0A6I8P2N1</accession>
<feature type="signal peptide" evidence="10">
    <location>
        <begin position="1"/>
        <end position="19"/>
    </location>
</feature>
<dbReference type="Ensembl" id="ENSOANT00000057051.1">
    <property type="protein sequence ID" value="ENSOANP00000048105.1"/>
    <property type="gene ID" value="ENSOANG00000049586.1"/>
</dbReference>
<dbReference type="PANTHER" id="PTHR15048">
    <property type="entry name" value="STARCH-BINDING DOMAIN-CONTAINING PROTEIN 1"/>
    <property type="match status" value="1"/>
</dbReference>
<dbReference type="PANTHER" id="PTHR15048:SF0">
    <property type="entry name" value="STARCH-BINDING DOMAIN-CONTAINING PROTEIN 1"/>
    <property type="match status" value="1"/>
</dbReference>
<dbReference type="GO" id="GO:0030315">
    <property type="term" value="C:T-tubule"/>
    <property type="evidence" value="ECO:0007669"/>
    <property type="project" value="UniProtKB-SubCell"/>
</dbReference>
<dbReference type="CTD" id="8987"/>
<sequence length="284" mass="29186">MGAVWSALLLGGLAGALLAWLGRGGAGGAGVPGGRAGRQRPPPGTSEPAAAATERCQEDRLAAPAPTDGSLDPETPGAAPRGPSDDPDPEPGAPSVRLPDPRGRVSPELADPLPRDAAGLATGGPPDPGGRETGSPPRGREGAGRPQGLTPKRDPTAAGGGGGPLAATGGPEPDPGAELVPAAAPTPRPVSLRFRVHYVTRSAAQRLAVAGDHRALGAWEAHVPLRGDEGGFWSRSLSLPGETRLEWKFVVVEDGKVVRWEEGPNRRLDTGHQDAEVWRWWGRP</sequence>
<evidence type="ECO:0000256" key="6">
    <source>
        <dbReference type="ARBA" id="ARBA00073038"/>
    </source>
</evidence>
<feature type="chain" id="PRO_5026190408" description="Starch-binding domain-containing protein 1" evidence="10">
    <location>
        <begin position="20"/>
        <end position="284"/>
    </location>
</feature>
<reference evidence="12" key="2">
    <citation type="submission" date="2025-08" db="UniProtKB">
        <authorList>
            <consortium name="Ensembl"/>
        </authorList>
    </citation>
    <scope>IDENTIFICATION</scope>
    <source>
        <strain evidence="12">Glennie</strain>
    </source>
</reference>
<evidence type="ECO:0000256" key="10">
    <source>
        <dbReference type="SAM" id="SignalP"/>
    </source>
</evidence>
<evidence type="ECO:0000313" key="12">
    <source>
        <dbReference type="Ensembl" id="ENSOANP00000048105.1"/>
    </source>
</evidence>
<dbReference type="Proteomes" id="UP000002279">
    <property type="component" value="Chromosome 10"/>
</dbReference>
<evidence type="ECO:0000256" key="4">
    <source>
        <dbReference type="ARBA" id="ARBA00060405"/>
    </source>
</evidence>
<dbReference type="GeneTree" id="ENSGT00390000007731"/>
<dbReference type="GO" id="GO:2001070">
    <property type="term" value="F:starch binding"/>
    <property type="evidence" value="ECO:0007669"/>
    <property type="project" value="InterPro"/>
</dbReference>
<evidence type="ECO:0000256" key="1">
    <source>
        <dbReference type="ARBA" id="ARBA00004643"/>
    </source>
</evidence>
<feature type="region of interest" description="Disordered" evidence="9">
    <location>
        <begin position="26"/>
        <end position="184"/>
    </location>
</feature>
<feature type="domain" description="CBM20" evidence="11">
    <location>
        <begin position="184"/>
        <end position="283"/>
    </location>
</feature>
<evidence type="ECO:0000256" key="5">
    <source>
        <dbReference type="ARBA" id="ARBA00062412"/>
    </source>
</evidence>
<evidence type="ECO:0000256" key="8">
    <source>
        <dbReference type="ARBA" id="ARBA00076001"/>
    </source>
</evidence>
<dbReference type="AlphaFoldDB" id="A0A6I8P2N1"/>
<dbReference type="GO" id="GO:0016020">
    <property type="term" value="C:membrane"/>
    <property type="evidence" value="ECO:0000318"/>
    <property type="project" value="GO_Central"/>
</dbReference>
<evidence type="ECO:0000256" key="7">
    <source>
        <dbReference type="ARBA" id="ARBA00075794"/>
    </source>
</evidence>
<reference evidence="12" key="3">
    <citation type="submission" date="2025-09" db="UniProtKB">
        <authorList>
            <consortium name="Ensembl"/>
        </authorList>
    </citation>
    <scope>IDENTIFICATION</scope>
    <source>
        <strain evidence="12">Glennie</strain>
    </source>
</reference>
<dbReference type="SUPFAM" id="SSF49452">
    <property type="entry name" value="Starch-binding domain-like"/>
    <property type="match status" value="1"/>
</dbReference>
<protein>
    <recommendedName>
        <fullName evidence="6">Starch-binding domain-containing protein 1</fullName>
    </recommendedName>
    <alternativeName>
        <fullName evidence="7">Genethonin-1</fullName>
    </alternativeName>
    <alternativeName>
        <fullName evidence="8">Glycophagy cargo receptor stbd1</fullName>
    </alternativeName>
</protein>
<dbReference type="FunFam" id="2.60.40.10:FF:000552">
    <property type="entry name" value="Related to glucoamylase"/>
    <property type="match status" value="1"/>
</dbReference>
<evidence type="ECO:0000259" key="11">
    <source>
        <dbReference type="PROSITE" id="PS51166"/>
    </source>
</evidence>
<organism evidence="12 13">
    <name type="scientific">Ornithorhynchus anatinus</name>
    <name type="common">Duckbill platypus</name>
    <dbReference type="NCBI Taxonomy" id="9258"/>
    <lineage>
        <taxon>Eukaryota</taxon>
        <taxon>Metazoa</taxon>
        <taxon>Chordata</taxon>
        <taxon>Craniata</taxon>
        <taxon>Vertebrata</taxon>
        <taxon>Euteleostomi</taxon>
        <taxon>Mammalia</taxon>
        <taxon>Monotremata</taxon>
        <taxon>Ornithorhynchidae</taxon>
        <taxon>Ornithorhynchus</taxon>
    </lineage>
</organism>
<keyword evidence="10" id="KW-0732">Signal</keyword>
<comment type="subcellular location">
    <subcellularLocation>
        <location evidence="2">Cell membrane</location>
        <location evidence="2">Sarcolemma</location>
        <location evidence="2">T-tubule</location>
    </subcellularLocation>
    <subcellularLocation>
        <location evidence="1">Endoplasmic reticulum membrane</location>
        <topology evidence="1">Single-pass type III membrane protein</topology>
    </subcellularLocation>
    <subcellularLocation>
        <location evidence="4">Preautophagosomal structure membrane</location>
        <topology evidence="4">Single-pass type III membrane protein</topology>
    </subcellularLocation>
</comment>
<dbReference type="InterPro" id="IPR013784">
    <property type="entry name" value="Carb-bd-like_fold"/>
</dbReference>
<dbReference type="InParanoid" id="A0A6I8P2N1"/>
<dbReference type="SMART" id="SM01065">
    <property type="entry name" value="CBM_2"/>
    <property type="match status" value="1"/>
</dbReference>
<dbReference type="OMA" id="ETRLEWK"/>
<evidence type="ECO:0000256" key="2">
    <source>
        <dbReference type="ARBA" id="ARBA00024012"/>
    </source>
</evidence>
<feature type="compositionally biased region" description="Gly residues" evidence="9">
    <location>
        <begin position="26"/>
        <end position="36"/>
    </location>
</feature>
<comment type="function">
    <text evidence="3">Acts as a cargo receptor for glycogen. Delivers its cargo to an autophagic pathway called glycophagy, resulting in the transport of glycogen to lysosomes.</text>
</comment>
<dbReference type="GeneID" id="114814674"/>
<dbReference type="Bgee" id="ENSOANG00000049586">
    <property type="expression patterns" value="Expressed in heart and 7 other cell types or tissues"/>
</dbReference>
<evidence type="ECO:0000256" key="3">
    <source>
        <dbReference type="ARBA" id="ARBA00053886"/>
    </source>
</evidence>
<dbReference type="FunCoup" id="A0A6I8P2N1">
    <property type="interactions" value="298"/>
</dbReference>
<keyword evidence="13" id="KW-1185">Reference proteome</keyword>
<dbReference type="InterPro" id="IPR002044">
    <property type="entry name" value="CBM20"/>
</dbReference>
<dbReference type="GO" id="GO:0061723">
    <property type="term" value="P:glycophagy"/>
    <property type="evidence" value="ECO:0007669"/>
    <property type="project" value="UniProtKB-ARBA"/>
</dbReference>